<evidence type="ECO:0000313" key="1">
    <source>
        <dbReference type="EMBL" id="SEL63389.1"/>
    </source>
</evidence>
<proteinExistence type="predicted"/>
<dbReference type="STRING" id="332977.SAMN05421740_107290"/>
<gene>
    <name evidence="1" type="ORF">SAMN05421740_107290</name>
</gene>
<dbReference type="InterPro" id="IPR036237">
    <property type="entry name" value="Xyl_isomerase-like_sf"/>
</dbReference>
<dbReference type="EMBL" id="FNZR01000007">
    <property type="protein sequence ID" value="SEL63389.1"/>
    <property type="molecule type" value="Genomic_DNA"/>
</dbReference>
<reference evidence="2" key="1">
    <citation type="submission" date="2016-10" db="EMBL/GenBank/DDBJ databases">
        <authorList>
            <person name="Varghese N."/>
            <person name="Submissions S."/>
        </authorList>
    </citation>
    <scope>NUCLEOTIDE SEQUENCE [LARGE SCALE GENOMIC DNA]</scope>
    <source>
        <strain evidence="2">Jip14</strain>
    </source>
</reference>
<protein>
    <recommendedName>
        <fullName evidence="3">Sugar phosphate isomerase/epimerase</fullName>
    </recommendedName>
</protein>
<dbReference type="OrthoDB" id="2555274at2"/>
<name>A0A1H7RTP8_9SPHI</name>
<keyword evidence="2" id="KW-1185">Reference proteome</keyword>
<dbReference type="Proteomes" id="UP000198916">
    <property type="component" value="Unassembled WGS sequence"/>
</dbReference>
<sequence>MDIEFFCPRWGSEHVPWQVFAQRIKDDGFAGVEVFPLGDRTSNEDMVAILSDMGLSYILIHAELEEGADFGRYLNALERNLYALLSYQHASAKPRFIVSQTGREYYSRDQMAVCFDLCNRISQESSVPIIQETHRNKWSYAAHVVKDYLMAFPTLELALDLSHWVCVSESYLEDQEDAIALAIQHTKHIHARVGFPQGPQVTDPRAPENREALHHHLGWWDRWIKHLAKTGNRSATITPEFGPYPYMAYLPHTTQPLSDQYELNCWMKQLLERRYATVQDDMDRMKI</sequence>
<dbReference type="SUPFAM" id="SSF51658">
    <property type="entry name" value="Xylose isomerase-like"/>
    <property type="match status" value="1"/>
</dbReference>
<accession>A0A1H7RTP8</accession>
<dbReference type="RefSeq" id="WP_090607305.1">
    <property type="nucleotide sequence ID" value="NZ_FNZR01000007.1"/>
</dbReference>
<evidence type="ECO:0000313" key="2">
    <source>
        <dbReference type="Proteomes" id="UP000198916"/>
    </source>
</evidence>
<organism evidence="1 2">
    <name type="scientific">Parapedobacter koreensis</name>
    <dbReference type="NCBI Taxonomy" id="332977"/>
    <lineage>
        <taxon>Bacteria</taxon>
        <taxon>Pseudomonadati</taxon>
        <taxon>Bacteroidota</taxon>
        <taxon>Sphingobacteriia</taxon>
        <taxon>Sphingobacteriales</taxon>
        <taxon>Sphingobacteriaceae</taxon>
        <taxon>Parapedobacter</taxon>
    </lineage>
</organism>
<dbReference type="Gene3D" id="3.20.20.150">
    <property type="entry name" value="Divalent-metal-dependent TIM barrel enzymes"/>
    <property type="match status" value="1"/>
</dbReference>
<dbReference type="AlphaFoldDB" id="A0A1H7RTP8"/>
<evidence type="ECO:0008006" key="3">
    <source>
        <dbReference type="Google" id="ProtNLM"/>
    </source>
</evidence>